<dbReference type="Proteomes" id="UP001165986">
    <property type="component" value="Unassembled WGS sequence"/>
</dbReference>
<proteinExistence type="predicted"/>
<dbReference type="AlphaFoldDB" id="A0AA40VVA0"/>
<evidence type="ECO:0000313" key="1">
    <source>
        <dbReference type="EMBL" id="MBD6620836.1"/>
    </source>
</evidence>
<organism evidence="1 2">
    <name type="scientific">Komarekiella delphini-convector SJRDD-AB1</name>
    <dbReference type="NCBI Taxonomy" id="2593771"/>
    <lineage>
        <taxon>Bacteria</taxon>
        <taxon>Bacillati</taxon>
        <taxon>Cyanobacteriota</taxon>
        <taxon>Cyanophyceae</taxon>
        <taxon>Nostocales</taxon>
        <taxon>Nostocaceae</taxon>
        <taxon>Komarekiella</taxon>
        <taxon>Komarekiella delphini-convector</taxon>
    </lineage>
</organism>
<dbReference type="RefSeq" id="WP_191762147.1">
    <property type="nucleotide sequence ID" value="NZ_VJXY01000086.1"/>
</dbReference>
<sequence>MCTVIRQEIRKIRKPHYCWGCVQKFPPGTQMEYVFGNWDGEVSDCYWCLDCSRFVDAIYKHTKLYSDCCEGLEFGEVRTLKADPHYYKIPEIVFTEVGLPYPSLANTDEDSAA</sequence>
<gene>
    <name evidence="1" type="ORF">FNW02_35075</name>
</gene>
<evidence type="ECO:0000313" key="2">
    <source>
        <dbReference type="Proteomes" id="UP001165986"/>
    </source>
</evidence>
<reference evidence="1" key="1">
    <citation type="submission" date="2019-07" db="EMBL/GenBank/DDBJ databases">
        <title>Toxilogical consequences of a new and cryptic species of cyanobacteria (Komarekiella delphini-convector) recovered from the epidermis of a bottlenose dolphin and 1500 ft. in the air.</title>
        <authorList>
            <person name="Brown A.O."/>
            <person name="Dvorak P."/>
            <person name="Villanueva C.D."/>
            <person name="Foss A.J."/>
            <person name="Garvey A.D."/>
            <person name="Gibson Q.A."/>
            <person name="Johansen J.R."/>
            <person name="Casamatta D.A."/>
        </authorList>
    </citation>
    <scope>NUCLEOTIDE SEQUENCE</scope>
    <source>
        <strain evidence="1">SJRDD-AB1</strain>
    </source>
</reference>
<comment type="caution">
    <text evidence="1">The sequence shown here is derived from an EMBL/GenBank/DDBJ whole genome shotgun (WGS) entry which is preliminary data.</text>
</comment>
<dbReference type="EMBL" id="VJXY01000086">
    <property type="protein sequence ID" value="MBD6620836.1"/>
    <property type="molecule type" value="Genomic_DNA"/>
</dbReference>
<accession>A0AA40VVA0</accession>
<keyword evidence="2" id="KW-1185">Reference proteome</keyword>
<name>A0AA40VVA0_9NOST</name>
<protein>
    <submittedName>
        <fullName evidence="1">Uncharacterized protein</fullName>
    </submittedName>
</protein>